<sequence length="299" mass="35259">MNFKDWENEKNTLHLLSQILGKYKLEASYQEPQWSHVTLNIDVQGFSTGMLSYGTHTFALSVNLIQHHIEIVIDQHIHDITLKNGRTIQYYYNEIEKLLNQSDIHLKVNTLPQEVPNPIPFENDVEHHHYDDEIAKEALALMKFAYHAEAKFINGLRVRKSKPGLFWGTFDISCIIVKDKPAPFENDSMVIERAAFDEEMIEFGFWFGDDQFEGPTFFVLPYPFADQPFDTDHRFPKDCYFDQQLMEYLIEYQQHHDIDTITQFFKASYLKFADFLNWDNVDYAFSPLKMRPNHLNSTL</sequence>
<dbReference type="AlphaFoldDB" id="A0A0M2NVQ6"/>
<accession>A0A0M2NVQ6</accession>
<dbReference type="GeneID" id="58098686"/>
<dbReference type="Pfam" id="PF19459">
    <property type="entry name" value="DUF5996"/>
    <property type="match status" value="1"/>
</dbReference>
<organism evidence="1 2">
    <name type="scientific">Staphylococcus cohnii subsp. cohnii</name>
    <dbReference type="NCBI Taxonomy" id="74704"/>
    <lineage>
        <taxon>Bacteria</taxon>
        <taxon>Bacillati</taxon>
        <taxon>Bacillota</taxon>
        <taxon>Bacilli</taxon>
        <taxon>Bacillales</taxon>
        <taxon>Staphylococcaceae</taxon>
        <taxon>Staphylococcus</taxon>
        <taxon>Staphylococcus cohnii species complex</taxon>
    </lineage>
</organism>
<dbReference type="Proteomes" id="UP000034455">
    <property type="component" value="Unassembled WGS sequence"/>
</dbReference>
<reference evidence="1 2" key="1">
    <citation type="submission" date="2015-03" db="EMBL/GenBank/DDBJ databases">
        <title>Genome Assembly of Staphylococcus cohnii subsp. cohnii strain G22B2.</title>
        <authorList>
            <person name="Nair G."/>
            <person name="Kaur G."/>
            <person name="Khatri I."/>
            <person name="Singh N.K."/>
            <person name="Sathyabama S."/>
            <person name="Maurya S.K."/>
            <person name="Subramanian S."/>
            <person name="Agrewala J.N."/>
            <person name="Mayilraj S."/>
        </authorList>
    </citation>
    <scope>NUCLEOTIDE SEQUENCE [LARGE SCALE GENOMIC DNA]</scope>
    <source>
        <strain evidence="1 2">G22B2</strain>
    </source>
</reference>
<name>A0A0M2NVQ6_STACC</name>
<dbReference type="RefSeq" id="WP_019469828.1">
    <property type="nucleotide sequence ID" value="NZ_BKAS01000002.1"/>
</dbReference>
<gene>
    <name evidence="1" type="ORF">UF66_0310</name>
</gene>
<dbReference type="PATRIC" id="fig|74704.6.peg.319"/>
<proteinExistence type="predicted"/>
<evidence type="ECO:0000313" key="2">
    <source>
        <dbReference type="Proteomes" id="UP000034455"/>
    </source>
</evidence>
<protein>
    <submittedName>
        <fullName evidence="1">Uncharacterized protein</fullName>
    </submittedName>
</protein>
<dbReference type="EMBL" id="LAKJ01000012">
    <property type="protein sequence ID" value="KKI63821.1"/>
    <property type="molecule type" value="Genomic_DNA"/>
</dbReference>
<dbReference type="InterPro" id="IPR046038">
    <property type="entry name" value="DUF5996"/>
</dbReference>
<comment type="caution">
    <text evidence="1">The sequence shown here is derived from an EMBL/GenBank/DDBJ whole genome shotgun (WGS) entry which is preliminary data.</text>
</comment>
<evidence type="ECO:0000313" key="1">
    <source>
        <dbReference type="EMBL" id="KKI63821.1"/>
    </source>
</evidence>